<evidence type="ECO:0000256" key="4">
    <source>
        <dbReference type="ARBA" id="ARBA00022989"/>
    </source>
</evidence>
<evidence type="ECO:0000256" key="5">
    <source>
        <dbReference type="ARBA" id="ARBA00023136"/>
    </source>
</evidence>
<keyword evidence="2" id="KW-1003">Cell membrane</keyword>
<feature type="transmembrane region" description="Helical" evidence="6">
    <location>
        <begin position="6"/>
        <end position="29"/>
    </location>
</feature>
<gene>
    <name evidence="7" type="ORF">GCM10025866_09940</name>
</gene>
<evidence type="ECO:0000256" key="6">
    <source>
        <dbReference type="SAM" id="Phobius"/>
    </source>
</evidence>
<dbReference type="RefSeq" id="WP_286278478.1">
    <property type="nucleotide sequence ID" value="NZ_AP027731.1"/>
</dbReference>
<dbReference type="InterPro" id="IPR022781">
    <property type="entry name" value="Flagellar_biosynth_FliO"/>
</dbReference>
<evidence type="ECO:0000256" key="1">
    <source>
        <dbReference type="ARBA" id="ARBA00004236"/>
    </source>
</evidence>
<evidence type="ECO:0000256" key="2">
    <source>
        <dbReference type="ARBA" id="ARBA00022475"/>
    </source>
</evidence>
<sequence length="169" mass="18146">MDTVFLALRVLVSLGAVLGVIWFATRWILNGKRSPLGRTVKAKQLTVVAKQGLGAKASIAIVEAGGRRFLLGVTEHAVTVLDQLEVPAEPALPTTPIRLPSFERALEDAQLTQGQGAPVVVRDPIPLMPATRRAAREAEATRPAPSRVSGSLLSADTWRQTAMALRRAR</sequence>
<dbReference type="Proteomes" id="UP001321498">
    <property type="component" value="Chromosome"/>
</dbReference>
<keyword evidence="3 6" id="KW-0812">Transmembrane</keyword>
<keyword evidence="4 6" id="KW-1133">Transmembrane helix</keyword>
<accession>A0ABN6XJI9</accession>
<protein>
    <recommendedName>
        <fullName evidence="9">Flagellar protein</fullName>
    </recommendedName>
</protein>
<dbReference type="Pfam" id="PF04347">
    <property type="entry name" value="FliO"/>
    <property type="match status" value="1"/>
</dbReference>
<comment type="subcellular location">
    <subcellularLocation>
        <location evidence="1">Cell membrane</location>
    </subcellularLocation>
</comment>
<name>A0ABN6XJI9_9MICO</name>
<evidence type="ECO:0000313" key="7">
    <source>
        <dbReference type="EMBL" id="BDZ45085.1"/>
    </source>
</evidence>
<proteinExistence type="predicted"/>
<evidence type="ECO:0000313" key="8">
    <source>
        <dbReference type="Proteomes" id="UP001321498"/>
    </source>
</evidence>
<keyword evidence="5 6" id="KW-0472">Membrane</keyword>
<dbReference type="EMBL" id="AP027731">
    <property type="protein sequence ID" value="BDZ45085.1"/>
    <property type="molecule type" value="Genomic_DNA"/>
</dbReference>
<keyword evidence="8" id="KW-1185">Reference proteome</keyword>
<evidence type="ECO:0000256" key="3">
    <source>
        <dbReference type="ARBA" id="ARBA00022692"/>
    </source>
</evidence>
<organism evidence="7 8">
    <name type="scientific">Naasia aerilata</name>
    <dbReference type="NCBI Taxonomy" id="1162966"/>
    <lineage>
        <taxon>Bacteria</taxon>
        <taxon>Bacillati</taxon>
        <taxon>Actinomycetota</taxon>
        <taxon>Actinomycetes</taxon>
        <taxon>Micrococcales</taxon>
        <taxon>Microbacteriaceae</taxon>
        <taxon>Naasia</taxon>
    </lineage>
</organism>
<reference evidence="8" key="1">
    <citation type="journal article" date="2019" name="Int. J. Syst. Evol. Microbiol.">
        <title>The Global Catalogue of Microorganisms (GCM) 10K type strain sequencing project: providing services to taxonomists for standard genome sequencing and annotation.</title>
        <authorList>
            <consortium name="The Broad Institute Genomics Platform"/>
            <consortium name="The Broad Institute Genome Sequencing Center for Infectious Disease"/>
            <person name="Wu L."/>
            <person name="Ma J."/>
        </authorList>
    </citation>
    <scope>NUCLEOTIDE SEQUENCE [LARGE SCALE GENOMIC DNA]</scope>
    <source>
        <strain evidence="8">NBRC 108725</strain>
    </source>
</reference>
<evidence type="ECO:0008006" key="9">
    <source>
        <dbReference type="Google" id="ProtNLM"/>
    </source>
</evidence>